<reference evidence="2" key="1">
    <citation type="submission" date="2022-02" db="EMBL/GenBank/DDBJ databases">
        <title>Aestuariibaculum sp., a marine bacterium isolated from sediment in Guangxi.</title>
        <authorList>
            <person name="Ying J."/>
        </authorList>
    </citation>
    <scope>NUCLEOTIDE SEQUENCE</scope>
    <source>
        <strain evidence="2">L182</strain>
    </source>
</reference>
<proteinExistence type="predicted"/>
<gene>
    <name evidence="2" type="ORF">MKW35_07445</name>
</gene>
<accession>A0ABS9RHN5</accession>
<evidence type="ECO:0000313" key="3">
    <source>
        <dbReference type="Proteomes" id="UP001156141"/>
    </source>
</evidence>
<keyword evidence="1" id="KW-0472">Membrane</keyword>
<evidence type="ECO:0000313" key="2">
    <source>
        <dbReference type="EMBL" id="MCH4552448.1"/>
    </source>
</evidence>
<feature type="transmembrane region" description="Helical" evidence="1">
    <location>
        <begin position="79"/>
        <end position="97"/>
    </location>
</feature>
<dbReference type="Proteomes" id="UP001156141">
    <property type="component" value="Unassembled WGS sequence"/>
</dbReference>
<evidence type="ECO:0008006" key="4">
    <source>
        <dbReference type="Google" id="ProtNLM"/>
    </source>
</evidence>
<keyword evidence="1" id="KW-0812">Transmembrane</keyword>
<dbReference type="RefSeq" id="WP_240572787.1">
    <property type="nucleotide sequence ID" value="NZ_CP136709.1"/>
</dbReference>
<comment type="caution">
    <text evidence="2">The sequence shown here is derived from an EMBL/GenBank/DDBJ whole genome shotgun (WGS) entry which is preliminary data.</text>
</comment>
<dbReference type="EMBL" id="JAKVQD010000002">
    <property type="protein sequence ID" value="MCH4552448.1"/>
    <property type="molecule type" value="Genomic_DNA"/>
</dbReference>
<sequence length="166" mass="18884">MSQEKLHTIKNSGFKVPEDYFDTLEDRLFTQAKLKASTDSSGFTVPENYLDTLEDKILSQVSKQQEEPKVISLFNRKNLLYASSIAAAVTLLFTLSIQKTKPILDGVDNETVESYLLNEDIDLYEIASRLTVEDLAEENFKEVKIDEATFEDYILNDLDLEGIMTN</sequence>
<evidence type="ECO:0000256" key="1">
    <source>
        <dbReference type="SAM" id="Phobius"/>
    </source>
</evidence>
<protein>
    <recommendedName>
        <fullName evidence="4">Anti sigma-E protein RseA N-terminal domain-containing protein</fullName>
    </recommendedName>
</protein>
<name>A0ABS9RHN5_9FLAO</name>
<organism evidence="2 3">
    <name type="scientific">Aestuariibaculum lutulentum</name>
    <dbReference type="NCBI Taxonomy" id="2920935"/>
    <lineage>
        <taxon>Bacteria</taxon>
        <taxon>Pseudomonadati</taxon>
        <taxon>Bacteroidota</taxon>
        <taxon>Flavobacteriia</taxon>
        <taxon>Flavobacteriales</taxon>
        <taxon>Flavobacteriaceae</taxon>
    </lineage>
</organism>
<keyword evidence="3" id="KW-1185">Reference proteome</keyword>
<keyword evidence="1" id="KW-1133">Transmembrane helix</keyword>